<sequence length="297" mass="31085">MTMYLDYYERTFEAAKGFDDDLDFCPSLSPSEASFPCYEKPLKCNLREIQKTRRTPIAGGWRHSHHPHHHHYHNQDKRRIPASSLSYASYPYASSSSSCSSSGASSPSLSSSPSASPPLSPSTPAGANPSTSRAIAIVDPISRAPVQLPSGAGGSTSSGSVTATSSGSSSSTPAVGGSGNGYFSSGLPSLQPPLMFHEPALATLESASASDASSTLFSPSSPTSSSTADDMMEGTQQFWMDFSPSTTQYFPYPPPHQDFSSFAPAPYPVHHYPAAMGSIGGGGPAGFVGVPMMMMGF</sequence>
<feature type="region of interest" description="Disordered" evidence="1">
    <location>
        <begin position="58"/>
        <end position="78"/>
    </location>
</feature>
<feature type="compositionally biased region" description="Low complexity" evidence="1">
    <location>
        <begin position="101"/>
        <end position="114"/>
    </location>
</feature>
<feature type="region of interest" description="Disordered" evidence="1">
    <location>
        <begin position="145"/>
        <end position="175"/>
    </location>
</feature>
<proteinExistence type="predicted"/>
<accession>A0A9P5V2X7</accession>
<reference evidence="2" key="1">
    <citation type="journal article" date="2020" name="Fungal Divers.">
        <title>Resolving the Mortierellaceae phylogeny through synthesis of multi-gene phylogenetics and phylogenomics.</title>
        <authorList>
            <person name="Vandepol N."/>
            <person name="Liber J."/>
            <person name="Desiro A."/>
            <person name="Na H."/>
            <person name="Kennedy M."/>
            <person name="Barry K."/>
            <person name="Grigoriev I.V."/>
            <person name="Miller A.N."/>
            <person name="O'Donnell K."/>
            <person name="Stajich J.E."/>
            <person name="Bonito G."/>
        </authorList>
    </citation>
    <scope>NUCLEOTIDE SEQUENCE</scope>
    <source>
        <strain evidence="2">NRRL 6426</strain>
    </source>
</reference>
<organism evidence="2 3">
    <name type="scientific">Linnemannia schmuckeri</name>
    <dbReference type="NCBI Taxonomy" id="64567"/>
    <lineage>
        <taxon>Eukaryota</taxon>
        <taxon>Fungi</taxon>
        <taxon>Fungi incertae sedis</taxon>
        <taxon>Mucoromycota</taxon>
        <taxon>Mortierellomycotina</taxon>
        <taxon>Mortierellomycetes</taxon>
        <taxon>Mortierellales</taxon>
        <taxon>Mortierellaceae</taxon>
        <taxon>Linnemannia</taxon>
    </lineage>
</organism>
<feature type="region of interest" description="Disordered" evidence="1">
    <location>
        <begin position="101"/>
        <end position="130"/>
    </location>
</feature>
<feature type="compositionally biased region" description="Low complexity" evidence="1">
    <location>
        <begin position="157"/>
        <end position="175"/>
    </location>
</feature>
<protein>
    <submittedName>
        <fullName evidence="2">Uncharacterized protein</fullName>
    </submittedName>
</protein>
<evidence type="ECO:0000256" key="1">
    <source>
        <dbReference type="SAM" id="MobiDB-lite"/>
    </source>
</evidence>
<dbReference type="Proteomes" id="UP000748756">
    <property type="component" value="Unassembled WGS sequence"/>
</dbReference>
<dbReference type="EMBL" id="JAAAUQ010001856">
    <property type="protein sequence ID" value="KAF9132077.1"/>
    <property type="molecule type" value="Genomic_DNA"/>
</dbReference>
<evidence type="ECO:0000313" key="3">
    <source>
        <dbReference type="Proteomes" id="UP000748756"/>
    </source>
</evidence>
<keyword evidence="3" id="KW-1185">Reference proteome</keyword>
<comment type="caution">
    <text evidence="2">The sequence shown here is derived from an EMBL/GenBank/DDBJ whole genome shotgun (WGS) entry which is preliminary data.</text>
</comment>
<feature type="compositionally biased region" description="Basic residues" evidence="1">
    <location>
        <begin position="62"/>
        <end position="72"/>
    </location>
</feature>
<evidence type="ECO:0000313" key="2">
    <source>
        <dbReference type="EMBL" id="KAF9132077.1"/>
    </source>
</evidence>
<gene>
    <name evidence="2" type="ORF">BG015_003758</name>
</gene>
<dbReference type="AlphaFoldDB" id="A0A9P5V2X7"/>
<name>A0A9P5V2X7_9FUNG</name>